<dbReference type="FunFam" id="2.40.50.140:FF:000015">
    <property type="entry name" value="Eukaryotic translation initiation factor 2 subunit alpha"/>
    <property type="match status" value="1"/>
</dbReference>
<accession>A0A9X6NG86</accession>
<dbReference type="SMART" id="SM00316">
    <property type="entry name" value="S1"/>
    <property type="match status" value="1"/>
</dbReference>
<dbReference type="PROSITE" id="PS50126">
    <property type="entry name" value="S1"/>
    <property type="match status" value="1"/>
</dbReference>
<evidence type="ECO:0000313" key="9">
    <source>
        <dbReference type="Proteomes" id="UP000192578"/>
    </source>
</evidence>
<dbReference type="PANTHER" id="PTHR10602">
    <property type="entry name" value="EUKARYOTIC TRANSLATION INITIATION FACTOR 2 SUBUNIT 1"/>
    <property type="match status" value="1"/>
</dbReference>
<feature type="domain" description="S1 motif" evidence="7">
    <location>
        <begin position="16"/>
        <end position="87"/>
    </location>
</feature>
<keyword evidence="4" id="KW-0648">Protein biosynthesis</keyword>
<dbReference type="PANTHER" id="PTHR10602:SF0">
    <property type="entry name" value="EUKARYOTIC TRANSLATION INITIATION FACTOR 2 SUBUNIT 1"/>
    <property type="match status" value="1"/>
</dbReference>
<dbReference type="GO" id="GO:0005850">
    <property type="term" value="C:eukaryotic translation initiation factor 2 complex"/>
    <property type="evidence" value="ECO:0007669"/>
    <property type="project" value="TreeGrafter"/>
</dbReference>
<sequence length="237" mass="27062">MALTCRYYAQKLPELDDVVLVNVRSIQEMGVYVDLLEYDGIEGMIPLAELSRRRIRSINKLVSVGRNEFAAVIRVDKDKGYIDLSRRRVSEEDVAKASAKLARMKTVRSILGQVAENLHYNTVYQLEELHSRRPGISTRNTKSRRVHMMSSSKLNPFSFGWVCDLDNDTKTALLAEIRQSSQFAEQKFEHKKDMGKFRIQLAPTAVTETDENAFTQRLGQLDRENQEVSGDDDSNSN</sequence>
<dbReference type="Pfam" id="PF00575">
    <property type="entry name" value="S1"/>
    <property type="match status" value="1"/>
</dbReference>
<dbReference type="InterPro" id="IPR003029">
    <property type="entry name" value="S1_domain"/>
</dbReference>
<dbReference type="Gene3D" id="1.10.150.190">
    <property type="entry name" value="Translation initiation factor 2, subunit 1, domain 2"/>
    <property type="match status" value="1"/>
</dbReference>
<evidence type="ECO:0000313" key="8">
    <source>
        <dbReference type="EMBL" id="OWA50111.1"/>
    </source>
</evidence>
<dbReference type="Proteomes" id="UP000192578">
    <property type="component" value="Unassembled WGS sequence"/>
</dbReference>
<comment type="caution">
    <text evidence="8">The sequence shown here is derived from an EMBL/GenBank/DDBJ whole genome shotgun (WGS) entry which is preliminary data.</text>
</comment>
<evidence type="ECO:0000256" key="5">
    <source>
        <dbReference type="ARBA" id="ARBA00033370"/>
    </source>
</evidence>
<dbReference type="InterPro" id="IPR024054">
    <property type="entry name" value="TIF2_asu_middle_sf"/>
</dbReference>
<proteinExistence type="inferred from homology"/>
<evidence type="ECO:0000256" key="3">
    <source>
        <dbReference type="ARBA" id="ARBA00022540"/>
    </source>
</evidence>
<dbReference type="GO" id="GO:0003743">
    <property type="term" value="F:translation initiation factor activity"/>
    <property type="evidence" value="ECO:0007669"/>
    <property type="project" value="UniProtKB-KW"/>
</dbReference>
<organism evidence="8 9">
    <name type="scientific">Hypsibius exemplaris</name>
    <name type="common">Freshwater tardigrade</name>
    <dbReference type="NCBI Taxonomy" id="2072580"/>
    <lineage>
        <taxon>Eukaryota</taxon>
        <taxon>Metazoa</taxon>
        <taxon>Ecdysozoa</taxon>
        <taxon>Tardigrada</taxon>
        <taxon>Eutardigrada</taxon>
        <taxon>Parachela</taxon>
        <taxon>Hypsibioidea</taxon>
        <taxon>Hypsibiidae</taxon>
        <taxon>Hypsibius</taxon>
    </lineage>
</organism>
<dbReference type="AlphaFoldDB" id="A0A9X6NG86"/>
<evidence type="ECO:0000256" key="6">
    <source>
        <dbReference type="SAM" id="MobiDB-lite"/>
    </source>
</evidence>
<dbReference type="OrthoDB" id="1685042at2759"/>
<dbReference type="SUPFAM" id="SSF50249">
    <property type="entry name" value="Nucleic acid-binding proteins"/>
    <property type="match status" value="1"/>
</dbReference>
<gene>
    <name evidence="8" type="ORF">BV898_14637</name>
</gene>
<name>A0A9X6NG86_HYPEX</name>
<dbReference type="Gene3D" id="2.40.50.140">
    <property type="entry name" value="Nucleic acid-binding proteins"/>
    <property type="match status" value="1"/>
</dbReference>
<dbReference type="InterPro" id="IPR012340">
    <property type="entry name" value="NA-bd_OB-fold"/>
</dbReference>
<protein>
    <recommendedName>
        <fullName evidence="2">Eukaryotic translation initiation factor 2 subunit 1</fullName>
    </recommendedName>
    <alternativeName>
        <fullName evidence="5">Eukaryotic translation initiation factor 2 subunit alpha</fullName>
    </alternativeName>
</protein>
<keyword evidence="9" id="KW-1185">Reference proteome</keyword>
<evidence type="ECO:0000259" key="7">
    <source>
        <dbReference type="PROSITE" id="PS50126"/>
    </source>
</evidence>
<evidence type="ECO:0000256" key="4">
    <source>
        <dbReference type="ARBA" id="ARBA00022917"/>
    </source>
</evidence>
<dbReference type="CDD" id="cd04452">
    <property type="entry name" value="S1_IF2_alpha"/>
    <property type="match status" value="1"/>
</dbReference>
<evidence type="ECO:0000256" key="1">
    <source>
        <dbReference type="ARBA" id="ARBA00007223"/>
    </source>
</evidence>
<keyword evidence="3 8" id="KW-0396">Initiation factor</keyword>
<evidence type="ECO:0000256" key="2">
    <source>
        <dbReference type="ARBA" id="ARBA00020950"/>
    </source>
</evidence>
<dbReference type="GO" id="GO:0033290">
    <property type="term" value="C:eukaryotic 48S preinitiation complex"/>
    <property type="evidence" value="ECO:0007669"/>
    <property type="project" value="TreeGrafter"/>
</dbReference>
<dbReference type="GO" id="GO:0003723">
    <property type="term" value="F:RNA binding"/>
    <property type="evidence" value="ECO:0007669"/>
    <property type="project" value="InterPro"/>
</dbReference>
<feature type="region of interest" description="Disordered" evidence="6">
    <location>
        <begin position="217"/>
        <end position="237"/>
    </location>
</feature>
<comment type="similarity">
    <text evidence="1">Belongs to the eIF-2-alpha family.</text>
</comment>
<reference evidence="9" key="1">
    <citation type="submission" date="2017-01" db="EMBL/GenBank/DDBJ databases">
        <title>Comparative genomics of anhydrobiosis in the tardigrade Hypsibius dujardini.</title>
        <authorList>
            <person name="Yoshida Y."/>
            <person name="Koutsovoulos G."/>
            <person name="Laetsch D."/>
            <person name="Stevens L."/>
            <person name="Kumar S."/>
            <person name="Horikawa D."/>
            <person name="Ishino K."/>
            <person name="Komine S."/>
            <person name="Tomita M."/>
            <person name="Blaxter M."/>
            <person name="Arakawa K."/>
        </authorList>
    </citation>
    <scope>NUCLEOTIDE SEQUENCE [LARGE SCALE GENOMIC DNA]</scope>
    <source>
        <strain evidence="9">Z151</strain>
    </source>
</reference>
<dbReference type="SUPFAM" id="SSF116742">
    <property type="entry name" value="eIF2alpha middle domain-like"/>
    <property type="match status" value="1"/>
</dbReference>
<dbReference type="EMBL" id="MTYJ01000182">
    <property type="protein sequence ID" value="OWA50111.1"/>
    <property type="molecule type" value="Genomic_DNA"/>
</dbReference>
<dbReference type="InterPro" id="IPR044126">
    <property type="entry name" value="S1_IF2_alpha"/>
</dbReference>
<dbReference type="InterPro" id="IPR011488">
    <property type="entry name" value="TIF_2_asu"/>
</dbReference>
<dbReference type="GO" id="GO:0043022">
    <property type="term" value="F:ribosome binding"/>
    <property type="evidence" value="ECO:0007669"/>
    <property type="project" value="TreeGrafter"/>
</dbReference>